<keyword evidence="1" id="KW-0732">Signal</keyword>
<dbReference type="AlphaFoldDB" id="A0AAW7X107"/>
<protein>
    <submittedName>
        <fullName evidence="2">PEP-CTERM sorting domain-containing protein</fullName>
    </submittedName>
</protein>
<feature type="signal peptide" evidence="1">
    <location>
        <begin position="1"/>
        <end position="21"/>
    </location>
</feature>
<accession>A0AAW7X107</accession>
<feature type="chain" id="PRO_5043936450" evidence="1">
    <location>
        <begin position="22"/>
        <end position="216"/>
    </location>
</feature>
<dbReference type="InterPro" id="IPR013424">
    <property type="entry name" value="Ice-binding_C"/>
</dbReference>
<evidence type="ECO:0000256" key="1">
    <source>
        <dbReference type="SAM" id="SignalP"/>
    </source>
</evidence>
<name>A0AAW7X107_9GAMM</name>
<organism evidence="2 3">
    <name type="scientific">Saccharophagus degradans</name>
    <dbReference type="NCBI Taxonomy" id="86304"/>
    <lineage>
        <taxon>Bacteria</taxon>
        <taxon>Pseudomonadati</taxon>
        <taxon>Pseudomonadota</taxon>
        <taxon>Gammaproteobacteria</taxon>
        <taxon>Cellvibrionales</taxon>
        <taxon>Cellvibrionaceae</taxon>
        <taxon>Saccharophagus</taxon>
    </lineage>
</organism>
<reference evidence="2" key="1">
    <citation type="submission" date="2023-07" db="EMBL/GenBank/DDBJ databases">
        <title>Genome content predicts the carbon catabolic preferences of heterotrophic bacteria.</title>
        <authorList>
            <person name="Gralka M."/>
        </authorList>
    </citation>
    <scope>NUCLEOTIDE SEQUENCE</scope>
    <source>
        <strain evidence="2">I3M17_2</strain>
    </source>
</reference>
<gene>
    <name evidence="2" type="ORF">Q4521_01595</name>
</gene>
<dbReference type="EMBL" id="JAUOPB010000001">
    <property type="protein sequence ID" value="MDO6421157.1"/>
    <property type="molecule type" value="Genomic_DNA"/>
</dbReference>
<evidence type="ECO:0000313" key="3">
    <source>
        <dbReference type="Proteomes" id="UP001169760"/>
    </source>
</evidence>
<comment type="caution">
    <text evidence="2">The sequence shown here is derived from an EMBL/GenBank/DDBJ whole genome shotgun (WGS) entry which is preliminary data.</text>
</comment>
<dbReference type="RefSeq" id="WP_303490404.1">
    <property type="nucleotide sequence ID" value="NZ_JAUOPB010000001.1"/>
</dbReference>
<sequence>MRFKFLVSTVLAFGLASGAHAGLINGDFEDGLNGWETYDDVSENGGVAIIGDNTAYVTSTLFQASNTGTGVVNFEFDFFAGISDDVSSVNFSDVFGSSLYFTNDLATFDLFGGYDDVQWMFDVDAYSENVYEGTITDSAVGTGWRHFSFEFVSSYDYVVAVFDIFEINGNIDSTFQIDNVSLSAVIASVPEPSSLVLFLSLLGFAGLVRVRALNTK</sequence>
<proteinExistence type="predicted"/>
<dbReference type="Proteomes" id="UP001169760">
    <property type="component" value="Unassembled WGS sequence"/>
</dbReference>
<dbReference type="NCBIfam" id="TIGR02595">
    <property type="entry name" value="PEP_CTERM"/>
    <property type="match status" value="1"/>
</dbReference>
<evidence type="ECO:0000313" key="2">
    <source>
        <dbReference type="EMBL" id="MDO6421157.1"/>
    </source>
</evidence>